<name>A0A4S8ZYY3_AURPU</name>
<comment type="caution">
    <text evidence="2">The sequence shown here is derived from an EMBL/GenBank/DDBJ whole genome shotgun (WGS) entry which is preliminary data.</text>
</comment>
<organism evidence="2 3">
    <name type="scientific">Aureobasidium pullulans</name>
    <name type="common">Black yeast</name>
    <name type="synonym">Pullularia pullulans</name>
    <dbReference type="NCBI Taxonomy" id="5580"/>
    <lineage>
        <taxon>Eukaryota</taxon>
        <taxon>Fungi</taxon>
        <taxon>Dikarya</taxon>
        <taxon>Ascomycota</taxon>
        <taxon>Pezizomycotina</taxon>
        <taxon>Dothideomycetes</taxon>
        <taxon>Dothideomycetidae</taxon>
        <taxon>Dothideales</taxon>
        <taxon>Saccotheciaceae</taxon>
        <taxon>Aureobasidium</taxon>
    </lineage>
</organism>
<dbReference type="EMBL" id="QZAO01000273">
    <property type="protein sequence ID" value="THW71742.1"/>
    <property type="molecule type" value="Genomic_DNA"/>
</dbReference>
<dbReference type="Proteomes" id="UP000308802">
    <property type="component" value="Unassembled WGS sequence"/>
</dbReference>
<proteinExistence type="predicted"/>
<sequence>MTPISLAIPYADINAVIMADHELDNYNLAAALEHQLGLGPPYFYKRDEDGNIVQSLIPPPPRALSMTLAIEPVDMSMNALRQLMKELELPESAALEPPAGVFSSPLSSAPASTDGMDIPPSSPSRPRSRSPPSEDQQPPPKRLLRTRPVLPAALDPAAAAAPAPAPGDVEATTNRKALTYYSRSLHPLTLLIAVDQKLQELVKPPPPPPSKDAAAAPPTFFFLWQNRDDVSPDTLATQKLLAKLISTLVCPLVCDDHQHRQKLLLHFKGEPNITIPESDEFKKAIDSKDIVLCAWSPLGLGLKSKPIEKLLTVALDEGCKIRLLFWTMNFEPYSAFEATQFTNHFVALSQGKRGYKLEMPMIGAEEAADIWTSLEGLLHAFRHGGLSAAGANPVTHGDFAITVDQLEMLQSELTHITHQ</sequence>
<dbReference type="AlphaFoldDB" id="A0A4S8ZYY3"/>
<reference evidence="2 3" key="1">
    <citation type="submission" date="2018-10" db="EMBL/GenBank/DDBJ databases">
        <title>Fifty Aureobasidium pullulans genomes reveal a recombining polyextremotolerant generalist.</title>
        <authorList>
            <person name="Gostincar C."/>
            <person name="Turk M."/>
            <person name="Zajc J."/>
            <person name="Gunde-Cimerman N."/>
        </authorList>
    </citation>
    <scope>NUCLEOTIDE SEQUENCE [LARGE SCALE GENOMIC DNA]</scope>
    <source>
        <strain evidence="2 3">EXF-10659</strain>
    </source>
</reference>
<feature type="region of interest" description="Disordered" evidence="1">
    <location>
        <begin position="96"/>
        <end position="143"/>
    </location>
</feature>
<evidence type="ECO:0000256" key="1">
    <source>
        <dbReference type="SAM" id="MobiDB-lite"/>
    </source>
</evidence>
<evidence type="ECO:0000313" key="3">
    <source>
        <dbReference type="Proteomes" id="UP000308802"/>
    </source>
</evidence>
<accession>A0A4S8ZYY3</accession>
<evidence type="ECO:0000313" key="2">
    <source>
        <dbReference type="EMBL" id="THW71742.1"/>
    </source>
</evidence>
<protein>
    <submittedName>
        <fullName evidence="2">Uncharacterized protein</fullName>
    </submittedName>
</protein>
<gene>
    <name evidence="2" type="ORF">D6D19_07116</name>
</gene>